<dbReference type="RefSeq" id="WP_395545311.1">
    <property type="nucleotide sequence ID" value="NZ_CP166302.1"/>
</dbReference>
<keyword evidence="4 9" id="KW-0547">Nucleotide-binding</keyword>
<proteinExistence type="predicted"/>
<dbReference type="PROSITE" id="PS00107">
    <property type="entry name" value="PROTEIN_KINASE_ATP"/>
    <property type="match status" value="1"/>
</dbReference>
<keyword evidence="3" id="KW-0808">Transferase</keyword>
<dbReference type="SUPFAM" id="SSF56112">
    <property type="entry name" value="Protein kinase-like (PK-like)"/>
    <property type="match status" value="1"/>
</dbReference>
<evidence type="ECO:0000259" key="10">
    <source>
        <dbReference type="PROSITE" id="PS50011"/>
    </source>
</evidence>
<dbReference type="PROSITE" id="PS00108">
    <property type="entry name" value="PROTEIN_KINASE_ST"/>
    <property type="match status" value="1"/>
</dbReference>
<dbReference type="PROSITE" id="PS50011">
    <property type="entry name" value="PROTEIN_KINASE_DOM"/>
    <property type="match status" value="1"/>
</dbReference>
<dbReference type="SMART" id="SM00220">
    <property type="entry name" value="S_TKc"/>
    <property type="match status" value="1"/>
</dbReference>
<dbReference type="Gene3D" id="3.30.200.20">
    <property type="entry name" value="Phosphorylase Kinase, domain 1"/>
    <property type="match status" value="1"/>
</dbReference>
<keyword evidence="6 9" id="KW-0067">ATP-binding</keyword>
<dbReference type="InterPro" id="IPR008271">
    <property type="entry name" value="Ser/Thr_kinase_AS"/>
</dbReference>
<accession>A0ABW7P137</accession>
<gene>
    <name evidence="11" type="ORF">AB9R89_07630</name>
</gene>
<comment type="catalytic activity">
    <reaction evidence="8">
        <text>L-seryl-[protein] + ATP = O-phospho-L-seryl-[protein] + ADP + H(+)</text>
        <dbReference type="Rhea" id="RHEA:17989"/>
        <dbReference type="Rhea" id="RHEA-COMP:9863"/>
        <dbReference type="Rhea" id="RHEA-COMP:11604"/>
        <dbReference type="ChEBI" id="CHEBI:15378"/>
        <dbReference type="ChEBI" id="CHEBI:29999"/>
        <dbReference type="ChEBI" id="CHEBI:30616"/>
        <dbReference type="ChEBI" id="CHEBI:83421"/>
        <dbReference type="ChEBI" id="CHEBI:456216"/>
        <dbReference type="EC" id="2.7.11.1"/>
    </reaction>
</comment>
<evidence type="ECO:0000256" key="7">
    <source>
        <dbReference type="ARBA" id="ARBA00047899"/>
    </source>
</evidence>
<keyword evidence="12" id="KW-1185">Reference proteome</keyword>
<dbReference type="InterPro" id="IPR045216">
    <property type="entry name" value="CK2_alpha"/>
</dbReference>
<dbReference type="GO" id="GO:0016301">
    <property type="term" value="F:kinase activity"/>
    <property type="evidence" value="ECO:0007669"/>
    <property type="project" value="UniProtKB-KW"/>
</dbReference>
<evidence type="ECO:0000256" key="2">
    <source>
        <dbReference type="ARBA" id="ARBA00022527"/>
    </source>
</evidence>
<protein>
    <recommendedName>
        <fullName evidence="1">non-specific serine/threonine protein kinase</fullName>
        <ecNumber evidence="1">2.7.11.1</ecNumber>
    </recommendedName>
</protein>
<organism evidence="11 12">
    <name type="scientific">Oceanimonas smirnovii</name>
    <dbReference type="NCBI Taxonomy" id="264574"/>
    <lineage>
        <taxon>Bacteria</taxon>
        <taxon>Pseudomonadati</taxon>
        <taxon>Pseudomonadota</taxon>
        <taxon>Gammaproteobacteria</taxon>
        <taxon>Aeromonadales</taxon>
        <taxon>Aeromonadaceae</taxon>
        <taxon>Oceanimonas</taxon>
    </lineage>
</organism>
<evidence type="ECO:0000256" key="8">
    <source>
        <dbReference type="ARBA" id="ARBA00048679"/>
    </source>
</evidence>
<dbReference type="Gene3D" id="1.10.510.10">
    <property type="entry name" value="Transferase(Phosphotransferase) domain 1"/>
    <property type="match status" value="1"/>
</dbReference>
<evidence type="ECO:0000256" key="3">
    <source>
        <dbReference type="ARBA" id="ARBA00022679"/>
    </source>
</evidence>
<dbReference type="EMBL" id="JBGFTR010000009">
    <property type="protein sequence ID" value="MFH7565192.1"/>
    <property type="molecule type" value="Genomic_DNA"/>
</dbReference>
<sequence>MYKKGSGKKSISRNYQNINCESNKNEWDYKNKKIKWGSIEGYTIGKKLGEGTFSQAYKGSCNKTDINVTIRKLIKDRPEKIKREISVLRRIKGSVNNAHIFDAVKGDDDKKYIIMHYYINDGVIKKDTPLSEVELKGYMLQLLNGLDEAHSRGVMHRDIKPSNVVINRKRERLKIIDWGMADFYHPYKEYHLRVGSYYYKAPELLLGVKQYDYSLDMWSFACLFAGFVFGDFPFVKGKDKSEVQLIRSISGLFGEGELWDYIEKYNLKGLSEDKLKAIVSPSKKSKRIMSKAETPFKTELALDLLKKTLKVDHQERLTAKEAMEHPYFDEVRNA</sequence>
<feature type="binding site" evidence="9">
    <location>
        <position position="72"/>
    </location>
    <ligand>
        <name>ATP</name>
        <dbReference type="ChEBI" id="CHEBI:30616"/>
    </ligand>
</feature>
<evidence type="ECO:0000256" key="9">
    <source>
        <dbReference type="PROSITE-ProRule" id="PRU10141"/>
    </source>
</evidence>
<comment type="catalytic activity">
    <reaction evidence="7">
        <text>L-threonyl-[protein] + ATP = O-phospho-L-threonyl-[protein] + ADP + H(+)</text>
        <dbReference type="Rhea" id="RHEA:46608"/>
        <dbReference type="Rhea" id="RHEA-COMP:11060"/>
        <dbReference type="Rhea" id="RHEA-COMP:11605"/>
        <dbReference type="ChEBI" id="CHEBI:15378"/>
        <dbReference type="ChEBI" id="CHEBI:30013"/>
        <dbReference type="ChEBI" id="CHEBI:30616"/>
        <dbReference type="ChEBI" id="CHEBI:61977"/>
        <dbReference type="ChEBI" id="CHEBI:456216"/>
        <dbReference type="EC" id="2.7.11.1"/>
    </reaction>
</comment>
<evidence type="ECO:0000256" key="1">
    <source>
        <dbReference type="ARBA" id="ARBA00012513"/>
    </source>
</evidence>
<evidence type="ECO:0000256" key="4">
    <source>
        <dbReference type="ARBA" id="ARBA00022741"/>
    </source>
</evidence>
<dbReference type="PANTHER" id="PTHR24054:SF0">
    <property type="entry name" value="CASEIN KINASE II SUBUNIT ALPHA"/>
    <property type="match status" value="1"/>
</dbReference>
<evidence type="ECO:0000313" key="12">
    <source>
        <dbReference type="Proteomes" id="UP001610706"/>
    </source>
</evidence>
<dbReference type="Pfam" id="PF00069">
    <property type="entry name" value="Pkinase"/>
    <property type="match status" value="1"/>
</dbReference>
<name>A0ABW7P137_9GAMM</name>
<comment type="caution">
    <text evidence="11">The sequence shown here is derived from an EMBL/GenBank/DDBJ whole genome shotgun (WGS) entry which is preliminary data.</text>
</comment>
<evidence type="ECO:0000256" key="6">
    <source>
        <dbReference type="ARBA" id="ARBA00022840"/>
    </source>
</evidence>
<dbReference type="EC" id="2.7.11.1" evidence="1"/>
<feature type="domain" description="Protein kinase" evidence="10">
    <location>
        <begin position="42"/>
        <end position="328"/>
    </location>
</feature>
<keyword evidence="5 11" id="KW-0418">Kinase</keyword>
<dbReference type="InterPro" id="IPR011009">
    <property type="entry name" value="Kinase-like_dom_sf"/>
</dbReference>
<keyword evidence="2" id="KW-0723">Serine/threonine-protein kinase</keyword>
<reference evidence="11 12" key="1">
    <citation type="submission" date="2024-08" db="EMBL/GenBank/DDBJ databases">
        <title>Oceanimonas smirnovii Genome sequencing and assembly.</title>
        <authorList>
            <person name="Tang B."/>
        </authorList>
    </citation>
    <scope>NUCLEOTIDE SEQUENCE [LARGE SCALE GENOMIC DNA]</scope>
    <source>
        <strain evidence="11 12">OS2020-119</strain>
    </source>
</reference>
<dbReference type="InterPro" id="IPR000719">
    <property type="entry name" value="Prot_kinase_dom"/>
</dbReference>
<dbReference type="InterPro" id="IPR017441">
    <property type="entry name" value="Protein_kinase_ATP_BS"/>
</dbReference>
<dbReference type="PANTHER" id="PTHR24054">
    <property type="entry name" value="CASEIN KINASE II SUBUNIT ALPHA"/>
    <property type="match status" value="1"/>
</dbReference>
<dbReference type="Proteomes" id="UP001610706">
    <property type="component" value="Unassembled WGS sequence"/>
</dbReference>
<evidence type="ECO:0000256" key="5">
    <source>
        <dbReference type="ARBA" id="ARBA00022777"/>
    </source>
</evidence>
<evidence type="ECO:0000313" key="11">
    <source>
        <dbReference type="EMBL" id="MFH7565192.1"/>
    </source>
</evidence>